<keyword evidence="2" id="KW-1185">Reference proteome</keyword>
<evidence type="ECO:0008006" key="3">
    <source>
        <dbReference type="Google" id="ProtNLM"/>
    </source>
</evidence>
<proteinExistence type="predicted"/>
<accession>A0ABQ0MYU6</accession>
<protein>
    <recommendedName>
        <fullName evidence="3">Lipoprotein</fullName>
    </recommendedName>
</protein>
<name>A0ABQ0MYU6_9GAMM</name>
<evidence type="ECO:0000313" key="1">
    <source>
        <dbReference type="EMBL" id="GAW96821.1"/>
    </source>
</evidence>
<gene>
    <name evidence="1" type="ORF">MTCD1_02444</name>
</gene>
<organism evidence="1 2">
    <name type="scientific">Colwellia marinimaniae</name>
    <dbReference type="NCBI Taxonomy" id="1513592"/>
    <lineage>
        <taxon>Bacteria</taxon>
        <taxon>Pseudomonadati</taxon>
        <taxon>Pseudomonadota</taxon>
        <taxon>Gammaproteobacteria</taxon>
        <taxon>Alteromonadales</taxon>
        <taxon>Colwelliaceae</taxon>
        <taxon>Colwellia</taxon>
    </lineage>
</organism>
<reference evidence="1 2" key="1">
    <citation type="submission" date="2017-06" db="EMBL/GenBank/DDBJ databases">
        <title>Whole Genome Sequences of Colwellia marinimaniae MTCD1.</title>
        <authorList>
            <person name="Kusumoto H."/>
            <person name="Inoue M."/>
            <person name="Tanikawa K."/>
            <person name="Maeji H."/>
            <person name="Cameron J.H."/>
            <person name="Bartlett D.H."/>
        </authorList>
    </citation>
    <scope>NUCLEOTIDE SEQUENCE [LARGE SCALE GENOMIC DNA]</scope>
    <source>
        <strain evidence="1 2">MTCD1</strain>
    </source>
</reference>
<comment type="caution">
    <text evidence="1">The sequence shown here is derived from an EMBL/GenBank/DDBJ whole genome shotgun (WGS) entry which is preliminary data.</text>
</comment>
<evidence type="ECO:0000313" key="2">
    <source>
        <dbReference type="Proteomes" id="UP000197068"/>
    </source>
</evidence>
<dbReference type="EMBL" id="BDQM01000020">
    <property type="protein sequence ID" value="GAW96821.1"/>
    <property type="molecule type" value="Genomic_DNA"/>
</dbReference>
<dbReference type="Proteomes" id="UP000197068">
    <property type="component" value="Unassembled WGS sequence"/>
</dbReference>
<dbReference type="PROSITE" id="PS51257">
    <property type="entry name" value="PROKAR_LIPOPROTEIN"/>
    <property type="match status" value="1"/>
</dbReference>
<sequence>MKGNLNMVRIVQTFFILSFLFLVGCSRLDLHLAEKAYAQAKTTKQAEPIIVALKTLVMLDRELYQSKLNSAQMALVELQKAKSYMAESNFYLAYLASHKSYRTLPTKESKSVLIQVGRKLRYLLNVQANIVKSFQYLPKSIPALLSKYENKPAVEWDLIEVNSVIEQFVSSAKAIKRSLTIIELEKGTSLSAEIKLWQLALHSQLQMINQIKTHLINLALYSSTNVLEKINVQLTEDSANLLSLVRENLAEEAMRPNFIKAKKEYQPYYHLNENLALASSSSRGNSHATWYLSWHSIEVEILENSASFSEYPLAFTDRAKKLSLFKDEAMTTELNLEQGFLNLNLFIGRHQAIYSLINKLNRDRMILNYGESSA</sequence>